<dbReference type="GO" id="GO:0016887">
    <property type="term" value="F:ATP hydrolysis activity"/>
    <property type="evidence" value="ECO:0007669"/>
    <property type="project" value="InterPro"/>
</dbReference>
<dbReference type="PANTHER" id="PTHR43499">
    <property type="entry name" value="ABC TRANSPORTER I FAMILY MEMBER 1"/>
    <property type="match status" value="1"/>
</dbReference>
<keyword evidence="2" id="KW-0547">Nucleotide-binding</keyword>
<evidence type="ECO:0000259" key="7">
    <source>
        <dbReference type="PROSITE" id="PS50893"/>
    </source>
</evidence>
<accession>A0A378HZM3</accession>
<evidence type="ECO:0000256" key="5">
    <source>
        <dbReference type="ARBA" id="ARBA00022967"/>
    </source>
</evidence>
<dbReference type="GO" id="GO:0005524">
    <property type="term" value="F:ATP binding"/>
    <property type="evidence" value="ECO:0007669"/>
    <property type="project" value="UniProtKB-KW"/>
</dbReference>
<dbReference type="GO" id="GO:0017004">
    <property type="term" value="P:cytochrome complex assembly"/>
    <property type="evidence" value="ECO:0007669"/>
    <property type="project" value="UniProtKB-KW"/>
</dbReference>
<evidence type="ECO:0000313" key="8">
    <source>
        <dbReference type="EMBL" id="STX28388.1"/>
    </source>
</evidence>
<dbReference type="InterPro" id="IPR005895">
    <property type="entry name" value="ABC_transptr_haem_export_CcmA"/>
</dbReference>
<proteinExistence type="predicted"/>
<dbReference type="Proteomes" id="UP000254968">
    <property type="component" value="Unassembled WGS sequence"/>
</dbReference>
<dbReference type="EC" id="3.6.3.41" evidence="8"/>
<dbReference type="NCBIfam" id="NF010061">
    <property type="entry name" value="PRK13538.1"/>
    <property type="match status" value="1"/>
</dbReference>
<name>A0A378HZM3_9GAMM</name>
<keyword evidence="9" id="KW-1185">Reference proteome</keyword>
<dbReference type="SUPFAM" id="SSF52540">
    <property type="entry name" value="P-loop containing nucleoside triphosphate hydrolases"/>
    <property type="match status" value="1"/>
</dbReference>
<keyword evidence="3" id="KW-0201">Cytochrome c-type biogenesis</keyword>
<dbReference type="Gene3D" id="3.40.50.300">
    <property type="entry name" value="P-loop containing nucleotide triphosphate hydrolases"/>
    <property type="match status" value="1"/>
</dbReference>
<dbReference type="InterPro" id="IPR027417">
    <property type="entry name" value="P-loop_NTPase"/>
</dbReference>
<protein>
    <submittedName>
        <fullName evidence="8">Heme exporter ATP-binding protein CcmA</fullName>
        <ecNumber evidence="8">3.6.3.41</ecNumber>
    </submittedName>
</protein>
<evidence type="ECO:0000313" key="9">
    <source>
        <dbReference type="Proteomes" id="UP000254968"/>
    </source>
</evidence>
<dbReference type="NCBIfam" id="TIGR01189">
    <property type="entry name" value="ccmA"/>
    <property type="match status" value="1"/>
</dbReference>
<dbReference type="RefSeq" id="WP_115302139.1">
    <property type="nucleotide sequence ID" value="NZ_CAAAHO010000001.1"/>
</dbReference>
<evidence type="ECO:0000256" key="4">
    <source>
        <dbReference type="ARBA" id="ARBA00022840"/>
    </source>
</evidence>
<keyword evidence="4 8" id="KW-0067">ATP-binding</keyword>
<evidence type="ECO:0000256" key="2">
    <source>
        <dbReference type="ARBA" id="ARBA00022741"/>
    </source>
</evidence>
<dbReference type="Pfam" id="PF00005">
    <property type="entry name" value="ABC_tran"/>
    <property type="match status" value="1"/>
</dbReference>
<keyword evidence="6" id="KW-0472">Membrane</keyword>
<keyword evidence="5" id="KW-1278">Translocase</keyword>
<keyword evidence="1" id="KW-0813">Transport</keyword>
<feature type="domain" description="ABC transporter" evidence="7">
    <location>
        <begin position="2"/>
        <end position="200"/>
    </location>
</feature>
<dbReference type="InterPro" id="IPR003439">
    <property type="entry name" value="ABC_transporter-like_ATP-bd"/>
</dbReference>
<sequence length="201" mass="22459">MLEICSLSFDYQDKPLLNNVQFAIKPGTLLHLKGGNGAGKTTLLKLLAGLLRPIEGNIYWQGHSIYNNLAQYQQNLCYVGHKLGLSSQLTVKENCLLDLHWQQPVSNLISVLEQFSLHNLADKPCSQLSMGQLRRVALLRLILSKTLLWLLDEPLVALDKSAITELAMSFSQHLACGGFIIMTSHQALPSQFSHCQEYQLC</sequence>
<evidence type="ECO:0000256" key="1">
    <source>
        <dbReference type="ARBA" id="ARBA00022448"/>
    </source>
</evidence>
<organism evidence="8 9">
    <name type="scientific">Legionella beliardensis</name>
    <dbReference type="NCBI Taxonomy" id="91822"/>
    <lineage>
        <taxon>Bacteria</taxon>
        <taxon>Pseudomonadati</taxon>
        <taxon>Pseudomonadota</taxon>
        <taxon>Gammaproteobacteria</taxon>
        <taxon>Legionellales</taxon>
        <taxon>Legionellaceae</taxon>
        <taxon>Legionella</taxon>
    </lineage>
</organism>
<dbReference type="InterPro" id="IPR003593">
    <property type="entry name" value="AAA+_ATPase"/>
</dbReference>
<gene>
    <name evidence="8" type="primary">ccmA_2</name>
    <name evidence="8" type="ORF">NCTC13315_00917</name>
</gene>
<dbReference type="AlphaFoldDB" id="A0A378HZM3"/>
<evidence type="ECO:0000256" key="6">
    <source>
        <dbReference type="ARBA" id="ARBA00023136"/>
    </source>
</evidence>
<dbReference type="PANTHER" id="PTHR43499:SF1">
    <property type="entry name" value="ABC TRANSPORTER I FAMILY MEMBER 1"/>
    <property type="match status" value="1"/>
</dbReference>
<dbReference type="OrthoDB" id="9800654at2"/>
<reference evidence="8 9" key="1">
    <citation type="submission" date="2018-06" db="EMBL/GenBank/DDBJ databases">
        <authorList>
            <consortium name="Pathogen Informatics"/>
            <person name="Doyle S."/>
        </authorList>
    </citation>
    <scope>NUCLEOTIDE SEQUENCE [LARGE SCALE GENOMIC DNA]</scope>
    <source>
        <strain evidence="8 9">NCTC13315</strain>
    </source>
</reference>
<evidence type="ECO:0000256" key="3">
    <source>
        <dbReference type="ARBA" id="ARBA00022748"/>
    </source>
</evidence>
<dbReference type="SMART" id="SM00382">
    <property type="entry name" value="AAA"/>
    <property type="match status" value="1"/>
</dbReference>
<keyword evidence="8" id="KW-0378">Hydrolase</keyword>
<dbReference type="EMBL" id="UGNV01000001">
    <property type="protein sequence ID" value="STX28388.1"/>
    <property type="molecule type" value="Genomic_DNA"/>
</dbReference>
<dbReference type="PROSITE" id="PS50893">
    <property type="entry name" value="ABC_TRANSPORTER_2"/>
    <property type="match status" value="1"/>
</dbReference>
<dbReference type="GO" id="GO:0022857">
    <property type="term" value="F:transmembrane transporter activity"/>
    <property type="evidence" value="ECO:0007669"/>
    <property type="project" value="InterPro"/>
</dbReference>